<keyword evidence="10 11" id="KW-0472">Membrane</keyword>
<evidence type="ECO:0000259" key="12">
    <source>
        <dbReference type="Pfam" id="PF00892"/>
    </source>
</evidence>
<sequence>MISAGQILFKLAGNRIDGREATGLAGLIQTLFDPFLLTAFAIYGSATVLWVYVLRYLTLSQAYPFMALSFVLVPLASHVFFGETLGLRYWLGAALLISGMMVMNT</sequence>
<dbReference type="SUPFAM" id="SSF103481">
    <property type="entry name" value="Multidrug resistance efflux transporter EmrE"/>
    <property type="match status" value="1"/>
</dbReference>
<accession>A0AA90Z101</accession>
<evidence type="ECO:0000313" key="15">
    <source>
        <dbReference type="Proteomes" id="UP000597886"/>
    </source>
</evidence>
<evidence type="ECO:0000256" key="11">
    <source>
        <dbReference type="SAM" id="Phobius"/>
    </source>
</evidence>
<dbReference type="InterPro" id="IPR037185">
    <property type="entry name" value="EmrE-like"/>
</dbReference>
<feature type="transmembrane region" description="Helical" evidence="11">
    <location>
        <begin position="87"/>
        <end position="104"/>
    </location>
</feature>
<evidence type="ECO:0000256" key="1">
    <source>
        <dbReference type="ARBA" id="ARBA00004651"/>
    </source>
</evidence>
<keyword evidence="4" id="KW-0997">Cell inner membrane</keyword>
<feature type="transmembrane region" description="Helical" evidence="11">
    <location>
        <begin position="35"/>
        <end position="55"/>
    </location>
</feature>
<evidence type="ECO:0000313" key="14">
    <source>
        <dbReference type="EMBL" id="NOE17767.1"/>
    </source>
</evidence>
<dbReference type="Proteomes" id="UP000597886">
    <property type="component" value="Unassembled WGS sequence"/>
</dbReference>
<dbReference type="GO" id="GO:0022857">
    <property type="term" value="F:transmembrane transporter activity"/>
    <property type="evidence" value="ECO:0007669"/>
    <property type="project" value="InterPro"/>
</dbReference>
<proteinExistence type="predicted"/>
<keyword evidence="9" id="KW-0443">Lipid metabolism</keyword>
<comment type="caution">
    <text evidence="14">The sequence shown here is derived from an EMBL/GenBank/DDBJ whole genome shotgun (WGS) entry which is preliminary data.</text>
</comment>
<feature type="transmembrane region" description="Helical" evidence="11">
    <location>
        <begin position="62"/>
        <end position="81"/>
    </location>
</feature>
<evidence type="ECO:0000256" key="7">
    <source>
        <dbReference type="ARBA" id="ARBA00022985"/>
    </source>
</evidence>
<keyword evidence="8 11" id="KW-1133">Transmembrane helix</keyword>
<keyword evidence="5" id="KW-0441">Lipid A biosynthesis</keyword>
<dbReference type="Proteomes" id="UP000599383">
    <property type="component" value="Unassembled WGS sequence"/>
</dbReference>
<evidence type="ECO:0000313" key="16">
    <source>
        <dbReference type="Proteomes" id="UP000599383"/>
    </source>
</evidence>
<dbReference type="InterPro" id="IPR000620">
    <property type="entry name" value="EamA_dom"/>
</dbReference>
<dbReference type="PANTHER" id="PTHR30561:SF9">
    <property type="entry name" value="4-AMINO-4-DEOXY-L-ARABINOSE-PHOSPHOUNDECAPRENOL FLIPPASE SUBUNIT ARNF-RELATED"/>
    <property type="match status" value="1"/>
</dbReference>
<dbReference type="Pfam" id="PF00892">
    <property type="entry name" value="EamA"/>
    <property type="match status" value="1"/>
</dbReference>
<evidence type="ECO:0000256" key="10">
    <source>
        <dbReference type="ARBA" id="ARBA00023136"/>
    </source>
</evidence>
<feature type="domain" description="EamA" evidence="12">
    <location>
        <begin position="37"/>
        <end position="104"/>
    </location>
</feature>
<comment type="subcellular location">
    <subcellularLocation>
        <location evidence="1">Cell membrane</location>
        <topology evidence="1">Multi-pass membrane protein</topology>
    </subcellularLocation>
</comment>
<keyword evidence="3" id="KW-0444">Lipid biosynthesis</keyword>
<dbReference type="GO" id="GO:0009103">
    <property type="term" value="P:lipopolysaccharide biosynthetic process"/>
    <property type="evidence" value="ECO:0007669"/>
    <property type="project" value="UniProtKB-KW"/>
</dbReference>
<dbReference type="PANTHER" id="PTHR30561">
    <property type="entry name" value="SMR FAMILY PROTON-DEPENDENT DRUG EFFLUX TRANSPORTER SUGE"/>
    <property type="match status" value="1"/>
</dbReference>
<dbReference type="Gene3D" id="1.10.3730.20">
    <property type="match status" value="1"/>
</dbReference>
<dbReference type="AlphaFoldDB" id="A0AA90Z101"/>
<protein>
    <submittedName>
        <fullName evidence="14">EamA family transporter</fullName>
    </submittedName>
</protein>
<keyword evidence="6 11" id="KW-0812">Transmembrane</keyword>
<gene>
    <name evidence="13" type="ORF">GS617_15075</name>
    <name evidence="14" type="ORF">GS634_06470</name>
</gene>
<keyword evidence="2" id="KW-1003">Cell membrane</keyword>
<dbReference type="GO" id="GO:0005886">
    <property type="term" value="C:plasma membrane"/>
    <property type="evidence" value="ECO:0007669"/>
    <property type="project" value="UniProtKB-SubCell"/>
</dbReference>
<organism evidence="14 15">
    <name type="scientific">Ruegeria atlantica</name>
    <dbReference type="NCBI Taxonomy" id="81569"/>
    <lineage>
        <taxon>Bacteria</taxon>
        <taxon>Pseudomonadati</taxon>
        <taxon>Pseudomonadota</taxon>
        <taxon>Alphaproteobacteria</taxon>
        <taxon>Rhodobacterales</taxon>
        <taxon>Roseobacteraceae</taxon>
        <taxon>Ruegeria</taxon>
    </lineage>
</organism>
<evidence type="ECO:0000256" key="4">
    <source>
        <dbReference type="ARBA" id="ARBA00022519"/>
    </source>
</evidence>
<evidence type="ECO:0000256" key="6">
    <source>
        <dbReference type="ARBA" id="ARBA00022692"/>
    </source>
</evidence>
<evidence type="ECO:0000256" key="9">
    <source>
        <dbReference type="ARBA" id="ARBA00023098"/>
    </source>
</evidence>
<evidence type="ECO:0000256" key="3">
    <source>
        <dbReference type="ARBA" id="ARBA00022516"/>
    </source>
</evidence>
<dbReference type="EMBL" id="WVQY01000005">
    <property type="protein sequence ID" value="NOD31597.1"/>
    <property type="molecule type" value="Genomic_DNA"/>
</dbReference>
<dbReference type="EMBL" id="WVRA01000002">
    <property type="protein sequence ID" value="NOE17767.1"/>
    <property type="molecule type" value="Genomic_DNA"/>
</dbReference>
<evidence type="ECO:0000256" key="5">
    <source>
        <dbReference type="ARBA" id="ARBA00022556"/>
    </source>
</evidence>
<evidence type="ECO:0000256" key="8">
    <source>
        <dbReference type="ARBA" id="ARBA00022989"/>
    </source>
</evidence>
<evidence type="ECO:0000313" key="13">
    <source>
        <dbReference type="EMBL" id="NOD31597.1"/>
    </source>
</evidence>
<keyword evidence="7" id="KW-0448">Lipopolysaccharide biosynthesis</keyword>
<evidence type="ECO:0000256" key="2">
    <source>
        <dbReference type="ARBA" id="ARBA00022475"/>
    </source>
</evidence>
<reference evidence="14 16" key="1">
    <citation type="submission" date="2019-12" db="EMBL/GenBank/DDBJ databases">
        <title>Ruegeria JWLKs population differentiation of coral mucus and skeleton niches.</title>
        <authorList>
            <person name="Luo D."/>
        </authorList>
    </citation>
    <scope>NUCLEOTIDE SEQUENCE</scope>
    <source>
        <strain evidence="14">HKCCD6181</strain>
        <strain evidence="13 16">HKCCD6238</strain>
    </source>
</reference>
<name>A0AA90Z101_9RHOB</name>
<keyword evidence="16" id="KW-1185">Reference proteome</keyword>
<dbReference type="InterPro" id="IPR000390">
    <property type="entry name" value="Small_drug/metabolite_transptr"/>
</dbReference>
<dbReference type="GO" id="GO:0009245">
    <property type="term" value="P:lipid A biosynthetic process"/>
    <property type="evidence" value="ECO:0007669"/>
    <property type="project" value="UniProtKB-KW"/>
</dbReference>